<keyword evidence="2 5" id="KW-0812">Transmembrane</keyword>
<dbReference type="InterPro" id="IPR020846">
    <property type="entry name" value="MFS_dom"/>
</dbReference>
<dbReference type="KEGG" id="bgg:CFK41_05505"/>
<dbReference type="CDD" id="cd06174">
    <property type="entry name" value="MFS"/>
    <property type="match status" value="1"/>
</dbReference>
<keyword evidence="4 5" id="KW-0472">Membrane</keyword>
<dbReference type="PANTHER" id="PTHR23530:SF1">
    <property type="entry name" value="PERMEASE, MAJOR FACILITATOR SUPERFAMILY-RELATED"/>
    <property type="match status" value="1"/>
</dbReference>
<comment type="subcellular location">
    <subcellularLocation>
        <location evidence="1">Cell membrane</location>
        <topology evidence="1">Multi-pass membrane protein</topology>
    </subcellularLocation>
</comment>
<evidence type="ECO:0000259" key="6">
    <source>
        <dbReference type="PROSITE" id="PS50850"/>
    </source>
</evidence>
<feature type="transmembrane region" description="Helical" evidence="5">
    <location>
        <begin position="144"/>
        <end position="161"/>
    </location>
</feature>
<evidence type="ECO:0000256" key="2">
    <source>
        <dbReference type="ARBA" id="ARBA00022692"/>
    </source>
</evidence>
<dbReference type="PROSITE" id="PS00216">
    <property type="entry name" value="SUGAR_TRANSPORT_1"/>
    <property type="match status" value="1"/>
</dbReference>
<reference evidence="7 8" key="1">
    <citation type="journal article" date="2014" name="Int. J. Syst. Evol. Microbiol.">
        <title>Brachybacterium ginsengisoli sp. nov., isolated from soil of a ginseng field.</title>
        <authorList>
            <person name="Hoang V.A."/>
            <person name="Kim Y.J."/>
            <person name="Nguyen N.L."/>
            <person name="Yang D.C."/>
        </authorList>
    </citation>
    <scope>NUCLEOTIDE SEQUENCE [LARGE SCALE GENOMIC DNA]</scope>
    <source>
        <strain evidence="7 8">DCY80</strain>
    </source>
</reference>
<organism evidence="7 8">
    <name type="scientific">Brachybacterium ginsengisoli</name>
    <dbReference type="NCBI Taxonomy" id="1331682"/>
    <lineage>
        <taxon>Bacteria</taxon>
        <taxon>Bacillati</taxon>
        <taxon>Actinomycetota</taxon>
        <taxon>Actinomycetes</taxon>
        <taxon>Micrococcales</taxon>
        <taxon>Dermabacteraceae</taxon>
        <taxon>Brachybacterium</taxon>
    </lineage>
</organism>
<evidence type="ECO:0000256" key="5">
    <source>
        <dbReference type="SAM" id="Phobius"/>
    </source>
</evidence>
<dbReference type="RefSeq" id="WP_096798760.1">
    <property type="nucleotide sequence ID" value="NZ_CP023564.1"/>
</dbReference>
<dbReference type="InterPro" id="IPR053160">
    <property type="entry name" value="MFS_DHA3_Transporter"/>
</dbReference>
<dbReference type="OrthoDB" id="350307at2"/>
<dbReference type="Pfam" id="PF07690">
    <property type="entry name" value="MFS_1"/>
    <property type="match status" value="1"/>
</dbReference>
<evidence type="ECO:0000256" key="3">
    <source>
        <dbReference type="ARBA" id="ARBA00022989"/>
    </source>
</evidence>
<dbReference type="InterPro" id="IPR005829">
    <property type="entry name" value="Sugar_transporter_CS"/>
</dbReference>
<sequence>MRLRRDGGHRGPFARLLGVRLLLDVQFWFPTWMIFLLGQGYSPLEAAAVDAVFHAALVIAEVPMGRVVDRIGRRRAMLAVCALTTVIFAGIGLVDSFWLMAVVWGVWGVLWALGSGLDTTYAWELAESRPGMIEPQRYLGWTRLAGGVAGLGSLLSAGLLLEIWPPLPYLVTSALGIAALLLALSLPEVRPLAAASAHGGVTTLREALRIPAVRTGIALGAIVLTVGISIRILFQPLGLRLGMDPMGISVSYALIAVAVAIGGWLASRIGRRHRGRWVSASIGLMAVSFLLVAPAMELDSSWLTMFVAIPLGAAAFGLGKTLTDIWLVESVGPHWRATVISIASAANGLAMVAIRPAIVVASDSTGIGSTFLLWGAASVVLCVLSIVLLGRSDPSSARPPLT</sequence>
<dbReference type="Gene3D" id="1.20.1250.20">
    <property type="entry name" value="MFS general substrate transporter like domains"/>
    <property type="match status" value="2"/>
</dbReference>
<dbReference type="GO" id="GO:0022857">
    <property type="term" value="F:transmembrane transporter activity"/>
    <property type="evidence" value="ECO:0007669"/>
    <property type="project" value="InterPro"/>
</dbReference>
<accession>A0A291GVN9</accession>
<dbReference type="EMBL" id="CP023564">
    <property type="protein sequence ID" value="ATG54291.1"/>
    <property type="molecule type" value="Genomic_DNA"/>
</dbReference>
<feature type="transmembrane region" description="Helical" evidence="5">
    <location>
        <begin position="302"/>
        <end position="323"/>
    </location>
</feature>
<feature type="domain" description="Major facilitator superfamily (MFS) profile" evidence="6">
    <location>
        <begin position="1"/>
        <end position="393"/>
    </location>
</feature>
<feature type="transmembrane region" description="Helical" evidence="5">
    <location>
        <begin position="76"/>
        <end position="98"/>
    </location>
</feature>
<keyword evidence="8" id="KW-1185">Reference proteome</keyword>
<feature type="transmembrane region" description="Helical" evidence="5">
    <location>
        <begin position="335"/>
        <end position="359"/>
    </location>
</feature>
<gene>
    <name evidence="7" type="ORF">CFK41_05505</name>
</gene>
<dbReference type="InterPro" id="IPR011701">
    <property type="entry name" value="MFS"/>
</dbReference>
<dbReference type="GO" id="GO:0005886">
    <property type="term" value="C:plasma membrane"/>
    <property type="evidence" value="ECO:0007669"/>
    <property type="project" value="UniProtKB-SubCell"/>
</dbReference>
<feature type="transmembrane region" description="Helical" evidence="5">
    <location>
        <begin position="167"/>
        <end position="186"/>
    </location>
</feature>
<feature type="transmembrane region" description="Helical" evidence="5">
    <location>
        <begin position="246"/>
        <end position="265"/>
    </location>
</feature>
<feature type="transmembrane region" description="Helical" evidence="5">
    <location>
        <begin position="104"/>
        <end position="123"/>
    </location>
</feature>
<keyword evidence="3 5" id="KW-1133">Transmembrane helix</keyword>
<dbReference type="SUPFAM" id="SSF103473">
    <property type="entry name" value="MFS general substrate transporter"/>
    <property type="match status" value="1"/>
</dbReference>
<feature type="transmembrane region" description="Helical" evidence="5">
    <location>
        <begin position="371"/>
        <end position="390"/>
    </location>
</feature>
<proteinExistence type="predicted"/>
<dbReference type="Proteomes" id="UP000217889">
    <property type="component" value="Chromosome"/>
</dbReference>
<dbReference type="InterPro" id="IPR036259">
    <property type="entry name" value="MFS_trans_sf"/>
</dbReference>
<evidence type="ECO:0000313" key="8">
    <source>
        <dbReference type="Proteomes" id="UP000217889"/>
    </source>
</evidence>
<evidence type="ECO:0000313" key="7">
    <source>
        <dbReference type="EMBL" id="ATG54291.1"/>
    </source>
</evidence>
<dbReference type="AlphaFoldDB" id="A0A291GVN9"/>
<protein>
    <recommendedName>
        <fullName evidence="6">Major facilitator superfamily (MFS) profile domain-containing protein</fullName>
    </recommendedName>
</protein>
<dbReference type="PROSITE" id="PS50850">
    <property type="entry name" value="MFS"/>
    <property type="match status" value="1"/>
</dbReference>
<evidence type="ECO:0000256" key="1">
    <source>
        <dbReference type="ARBA" id="ARBA00004651"/>
    </source>
</evidence>
<feature type="transmembrane region" description="Helical" evidence="5">
    <location>
        <begin position="215"/>
        <end position="234"/>
    </location>
</feature>
<name>A0A291GVN9_9MICO</name>
<feature type="transmembrane region" description="Helical" evidence="5">
    <location>
        <begin position="277"/>
        <end position="296"/>
    </location>
</feature>
<evidence type="ECO:0000256" key="4">
    <source>
        <dbReference type="ARBA" id="ARBA00023136"/>
    </source>
</evidence>
<dbReference type="PANTHER" id="PTHR23530">
    <property type="entry name" value="TRANSPORT PROTEIN-RELATED"/>
    <property type="match status" value="1"/>
</dbReference>